<evidence type="ECO:0000256" key="1">
    <source>
        <dbReference type="ARBA" id="ARBA00006484"/>
    </source>
</evidence>
<protein>
    <submittedName>
        <fullName evidence="4">Uncharacterized protein</fullName>
    </submittedName>
</protein>
<dbReference type="PRINTS" id="PR00081">
    <property type="entry name" value="GDHRDH"/>
</dbReference>
<comment type="similarity">
    <text evidence="1">Belongs to the short-chain dehydrogenases/reductases (SDR) family.</text>
</comment>
<keyword evidence="5" id="KW-1185">Reference proteome</keyword>
<gene>
    <name evidence="4" type="ORF">PEVE_00023335</name>
</gene>
<keyword evidence="2" id="KW-0560">Oxidoreductase</keyword>
<evidence type="ECO:0000256" key="3">
    <source>
        <dbReference type="SAM" id="Phobius"/>
    </source>
</evidence>
<evidence type="ECO:0000256" key="2">
    <source>
        <dbReference type="ARBA" id="ARBA00023002"/>
    </source>
</evidence>
<dbReference type="EMBL" id="CALNXI010000031">
    <property type="protein sequence ID" value="CAH3015922.1"/>
    <property type="molecule type" value="Genomic_DNA"/>
</dbReference>
<organism evidence="4 5">
    <name type="scientific">Porites evermanni</name>
    <dbReference type="NCBI Taxonomy" id="104178"/>
    <lineage>
        <taxon>Eukaryota</taxon>
        <taxon>Metazoa</taxon>
        <taxon>Cnidaria</taxon>
        <taxon>Anthozoa</taxon>
        <taxon>Hexacorallia</taxon>
        <taxon>Scleractinia</taxon>
        <taxon>Fungiina</taxon>
        <taxon>Poritidae</taxon>
        <taxon>Porites</taxon>
    </lineage>
</organism>
<dbReference type="Gene3D" id="3.40.50.720">
    <property type="entry name" value="NAD(P)-binding Rossmann-like Domain"/>
    <property type="match status" value="1"/>
</dbReference>
<keyword evidence="3" id="KW-0472">Membrane</keyword>
<name>A0ABN8LFS6_9CNID</name>
<keyword evidence="3" id="KW-0812">Transmembrane</keyword>
<reference evidence="4 5" key="1">
    <citation type="submission" date="2022-05" db="EMBL/GenBank/DDBJ databases">
        <authorList>
            <consortium name="Genoscope - CEA"/>
            <person name="William W."/>
        </authorList>
    </citation>
    <scope>NUCLEOTIDE SEQUENCE [LARGE SCALE GENOMIC DNA]</scope>
</reference>
<dbReference type="Pfam" id="PF00106">
    <property type="entry name" value="adh_short"/>
    <property type="match status" value="1"/>
</dbReference>
<dbReference type="InterPro" id="IPR036291">
    <property type="entry name" value="NAD(P)-bd_dom_sf"/>
</dbReference>
<evidence type="ECO:0000313" key="5">
    <source>
        <dbReference type="Proteomes" id="UP001159427"/>
    </source>
</evidence>
<dbReference type="SUPFAM" id="SSF51735">
    <property type="entry name" value="NAD(P)-binding Rossmann-fold domains"/>
    <property type="match status" value="1"/>
</dbReference>
<comment type="caution">
    <text evidence="4">The sequence shown here is derived from an EMBL/GenBank/DDBJ whole genome shotgun (WGS) entry which is preliminary data.</text>
</comment>
<dbReference type="PANTHER" id="PTHR43391:SF86">
    <property type="entry name" value="SHORT-CHAIN DEHYDROGENASE_REDUCTASE FAMILY PROTEIN"/>
    <property type="match status" value="1"/>
</dbReference>
<feature type="transmembrane region" description="Helical" evidence="3">
    <location>
        <begin position="299"/>
        <end position="322"/>
    </location>
</feature>
<accession>A0ABN8LFS6</accession>
<dbReference type="InterPro" id="IPR020904">
    <property type="entry name" value="Sc_DH/Rdtase_CS"/>
</dbReference>
<keyword evidence="3" id="KW-1133">Transmembrane helix</keyword>
<dbReference type="Proteomes" id="UP001159427">
    <property type="component" value="Unassembled WGS sequence"/>
</dbReference>
<dbReference type="PROSITE" id="PS00061">
    <property type="entry name" value="ADH_SHORT"/>
    <property type="match status" value="1"/>
</dbReference>
<sequence>MTLQIVLISGCSSGIGLATAVHLAKDAEKRFKVYATMRNLAKKGQLEEEGKEQLGDTLIIKQMDVCSDESVTKAVKEVLDTEGKIDVLTINIVTTCFKCPTVNNAGMGLFSVVECVPVDMAKELFEVNFFGTLRLIQAVLPSMKARQSGHIINNSSHYGIVGMPFLQLYSASKFAMEGLTEAMAPTLLQFNIRCSLLEPGPVLTSPKEDLTSGTRNMKSQPVTKSLLSYFKPLKKRSNEVADFVKKIILSEKPNLRYQTNEKFNPDEVRAKLADPTGNVLVDLMNKNFFFLCWPGCPSVVFFSSVFFVLLSVTTLYVPFTLFNRRNPPPENFCLWNPESKSHPVSFPVVLGDFVLDSKPPLVTRIARTGLGTRLSAAGSEIFGSPSIPLHTLLPFNNAGIALLTIVECVPVDMAKELFEVNVFGTLRLIQAVPQA</sequence>
<proteinExistence type="inferred from homology"/>
<evidence type="ECO:0000313" key="4">
    <source>
        <dbReference type="EMBL" id="CAH3015922.1"/>
    </source>
</evidence>
<dbReference type="PANTHER" id="PTHR43391">
    <property type="entry name" value="RETINOL DEHYDROGENASE-RELATED"/>
    <property type="match status" value="1"/>
</dbReference>
<dbReference type="InterPro" id="IPR002347">
    <property type="entry name" value="SDR_fam"/>
</dbReference>